<reference evidence="5" key="1">
    <citation type="journal article" date="2014" name="Front. Microbiol.">
        <title>High frequency of phylogenetically diverse reductive dehalogenase-homologous genes in deep subseafloor sedimentary metagenomes.</title>
        <authorList>
            <person name="Kawai M."/>
            <person name="Futagami T."/>
            <person name="Toyoda A."/>
            <person name="Takaki Y."/>
            <person name="Nishi S."/>
            <person name="Hori S."/>
            <person name="Arai W."/>
            <person name="Tsubouchi T."/>
            <person name="Morono Y."/>
            <person name="Uchiyama I."/>
            <person name="Ito T."/>
            <person name="Fujiyama A."/>
            <person name="Inagaki F."/>
            <person name="Takami H."/>
        </authorList>
    </citation>
    <scope>NUCLEOTIDE SEQUENCE</scope>
    <source>
        <strain evidence="5">Expedition CK06-06</strain>
    </source>
</reference>
<dbReference type="GO" id="GO:0005524">
    <property type="term" value="F:ATP binding"/>
    <property type="evidence" value="ECO:0007669"/>
    <property type="project" value="UniProtKB-KW"/>
</dbReference>
<dbReference type="Gene3D" id="3.40.50.300">
    <property type="entry name" value="P-loop containing nucleotide triphosphate hydrolases"/>
    <property type="match status" value="1"/>
</dbReference>
<dbReference type="PANTHER" id="PTHR43146:SF1">
    <property type="entry name" value="CANCER-RELATED NUCLEOSIDE-TRIPHOSPHATASE"/>
    <property type="match status" value="1"/>
</dbReference>
<evidence type="ECO:0000256" key="3">
    <source>
        <dbReference type="ARBA" id="ARBA00022840"/>
    </source>
</evidence>
<dbReference type="SMART" id="SM00382">
    <property type="entry name" value="AAA"/>
    <property type="match status" value="1"/>
</dbReference>
<dbReference type="InterPro" id="IPR004948">
    <property type="entry name" value="Nuc-triphosphatase_THEP1"/>
</dbReference>
<dbReference type="InterPro" id="IPR003593">
    <property type="entry name" value="AAA+_ATPase"/>
</dbReference>
<accession>X0SUN4</accession>
<evidence type="ECO:0000256" key="1">
    <source>
        <dbReference type="ARBA" id="ARBA00022741"/>
    </source>
</evidence>
<evidence type="ECO:0000256" key="2">
    <source>
        <dbReference type="ARBA" id="ARBA00022801"/>
    </source>
</evidence>
<feature type="non-terminal residue" evidence="5">
    <location>
        <position position="140"/>
    </location>
</feature>
<dbReference type="Pfam" id="PF03266">
    <property type="entry name" value="NTPase_1"/>
    <property type="match status" value="1"/>
</dbReference>
<comment type="caution">
    <text evidence="5">The sequence shown here is derived from an EMBL/GenBank/DDBJ whole genome shotgun (WGS) entry which is preliminary data.</text>
</comment>
<organism evidence="5">
    <name type="scientific">marine sediment metagenome</name>
    <dbReference type="NCBI Taxonomy" id="412755"/>
    <lineage>
        <taxon>unclassified sequences</taxon>
        <taxon>metagenomes</taxon>
        <taxon>ecological metagenomes</taxon>
    </lineage>
</organism>
<name>X0SUN4_9ZZZZ</name>
<keyword evidence="3" id="KW-0067">ATP-binding</keyword>
<evidence type="ECO:0000259" key="4">
    <source>
        <dbReference type="SMART" id="SM00382"/>
    </source>
</evidence>
<protein>
    <recommendedName>
        <fullName evidence="4">AAA+ ATPase domain-containing protein</fullName>
    </recommendedName>
</protein>
<gene>
    <name evidence="5" type="ORF">S01H1_18241</name>
</gene>
<keyword evidence="2" id="KW-0378">Hydrolase</keyword>
<dbReference type="PANTHER" id="PTHR43146">
    <property type="entry name" value="CANCER-RELATED NUCLEOSIDE-TRIPHOSPHATASE"/>
    <property type="match status" value="1"/>
</dbReference>
<proteinExistence type="predicted"/>
<evidence type="ECO:0000313" key="5">
    <source>
        <dbReference type="EMBL" id="GAF78866.1"/>
    </source>
</evidence>
<keyword evidence="1" id="KW-0547">Nucleotide-binding</keyword>
<dbReference type="AlphaFoldDB" id="X0SUN4"/>
<sequence>MAQSKTAFLLTGRPGCGKTTLIHRLAEDLGVPTGGFYTEEIRRGGRREGFALTTLDGQTVTMASVHSPSRRRVSKYGVDLEAIDGVGVPAIERATARAALVVIDEIGKMELFSNRFRQAVLSALESGKLVLGSIMLAPHP</sequence>
<dbReference type="InterPro" id="IPR027417">
    <property type="entry name" value="P-loop_NTPase"/>
</dbReference>
<dbReference type="SUPFAM" id="SSF52540">
    <property type="entry name" value="P-loop containing nucleoside triphosphate hydrolases"/>
    <property type="match status" value="1"/>
</dbReference>
<dbReference type="EMBL" id="BARS01009736">
    <property type="protein sequence ID" value="GAF78866.1"/>
    <property type="molecule type" value="Genomic_DNA"/>
</dbReference>
<dbReference type="GO" id="GO:0017111">
    <property type="term" value="F:ribonucleoside triphosphate phosphatase activity"/>
    <property type="evidence" value="ECO:0007669"/>
    <property type="project" value="InterPro"/>
</dbReference>
<feature type="domain" description="AAA+ ATPase" evidence="4">
    <location>
        <begin position="4"/>
        <end position="139"/>
    </location>
</feature>